<accession>A0A5A9GCF1</accession>
<gene>
    <name evidence="4" type="ORF">FZ942_29610</name>
</gene>
<feature type="chain" id="PRO_5023072502" evidence="2">
    <location>
        <begin position="27"/>
        <end position="156"/>
    </location>
</feature>
<organism evidence="4 5">
    <name type="scientific">Azospirillum lipoferum</name>
    <dbReference type="NCBI Taxonomy" id="193"/>
    <lineage>
        <taxon>Bacteria</taxon>
        <taxon>Pseudomonadati</taxon>
        <taxon>Pseudomonadota</taxon>
        <taxon>Alphaproteobacteria</taxon>
        <taxon>Rhodospirillales</taxon>
        <taxon>Azospirillaceae</taxon>
        <taxon>Azospirillum</taxon>
    </lineage>
</organism>
<dbReference type="PANTHER" id="PTHR36933:SF1">
    <property type="entry name" value="SLL0788 PROTEIN"/>
    <property type="match status" value="1"/>
</dbReference>
<keyword evidence="2" id="KW-0732">Signal</keyword>
<dbReference type="Proteomes" id="UP000324927">
    <property type="component" value="Unassembled WGS sequence"/>
</dbReference>
<evidence type="ECO:0000259" key="3">
    <source>
        <dbReference type="Pfam" id="PF03713"/>
    </source>
</evidence>
<comment type="caution">
    <text evidence="4">The sequence shown here is derived from an EMBL/GenBank/DDBJ whole genome shotgun (WGS) entry which is preliminary data.</text>
</comment>
<keyword evidence="5" id="KW-1185">Reference proteome</keyword>
<name>A0A5A9GCF1_AZOLI</name>
<evidence type="ECO:0000313" key="4">
    <source>
        <dbReference type="EMBL" id="KAA0592051.1"/>
    </source>
</evidence>
<feature type="signal peptide" evidence="2">
    <location>
        <begin position="1"/>
        <end position="26"/>
    </location>
</feature>
<feature type="compositionally biased region" description="Low complexity" evidence="1">
    <location>
        <begin position="69"/>
        <end position="87"/>
    </location>
</feature>
<dbReference type="RefSeq" id="WP_149234640.1">
    <property type="nucleotide sequence ID" value="NZ_JALJXJ010000008.1"/>
</dbReference>
<reference evidence="4 5" key="1">
    <citation type="submission" date="2019-08" db="EMBL/GenBank/DDBJ databases">
        <authorList>
            <person name="Grouzdev D."/>
            <person name="Tikhonova E."/>
            <person name="Kravchenko I."/>
        </authorList>
    </citation>
    <scope>NUCLEOTIDE SEQUENCE [LARGE SCALE GENOMIC DNA]</scope>
    <source>
        <strain evidence="4 5">59b</strain>
    </source>
</reference>
<evidence type="ECO:0000256" key="1">
    <source>
        <dbReference type="SAM" id="MobiDB-lite"/>
    </source>
</evidence>
<feature type="region of interest" description="Disordered" evidence="1">
    <location>
        <begin position="57"/>
        <end position="94"/>
    </location>
</feature>
<dbReference type="AlphaFoldDB" id="A0A5A9GCF1"/>
<dbReference type="Pfam" id="PF03713">
    <property type="entry name" value="DUF305"/>
    <property type="match status" value="1"/>
</dbReference>
<proteinExistence type="predicted"/>
<evidence type="ECO:0000313" key="5">
    <source>
        <dbReference type="Proteomes" id="UP000324927"/>
    </source>
</evidence>
<evidence type="ECO:0000256" key="2">
    <source>
        <dbReference type="SAM" id="SignalP"/>
    </source>
</evidence>
<dbReference type="OrthoDB" id="517560at2"/>
<dbReference type="InterPro" id="IPR005183">
    <property type="entry name" value="DUF305_CopM-like"/>
</dbReference>
<dbReference type="PANTHER" id="PTHR36933">
    <property type="entry name" value="SLL0788 PROTEIN"/>
    <property type="match status" value="1"/>
</dbReference>
<dbReference type="EMBL" id="VTTN01000018">
    <property type="protein sequence ID" value="KAA0592051.1"/>
    <property type="molecule type" value="Genomic_DNA"/>
</dbReference>
<dbReference type="InterPro" id="IPR012347">
    <property type="entry name" value="Ferritin-like"/>
</dbReference>
<sequence length="156" mass="17032">MPQRSKTSAILPTIAVLTAALTSACAPTQQTTGQPTTTGMTAQQGMAMQQGTQAHQGMMQGGSMSNSPGSQAMMGSMQKMQQSMMAQPMTGDTDRDFASMMREHHRGAVDMARVELQSGRDPELQKMARKIITDQEKEIRQLDRWLARHPAKPPQS</sequence>
<feature type="domain" description="DUF305" evidence="3">
    <location>
        <begin position="45"/>
        <end position="146"/>
    </location>
</feature>
<dbReference type="PROSITE" id="PS51257">
    <property type="entry name" value="PROKAR_LIPOPROTEIN"/>
    <property type="match status" value="1"/>
</dbReference>
<dbReference type="Gene3D" id="1.20.1260.10">
    <property type="match status" value="1"/>
</dbReference>
<protein>
    <submittedName>
        <fullName evidence="4">DUF305 domain-containing protein</fullName>
    </submittedName>
</protein>